<dbReference type="Proteomes" id="UP001176941">
    <property type="component" value="Unassembled WGS sequence"/>
</dbReference>
<dbReference type="EMBL" id="CATKSN020000433">
    <property type="protein sequence ID" value="CAI9149574.1"/>
    <property type="molecule type" value="Genomic_DNA"/>
</dbReference>
<keyword evidence="3" id="KW-1185">Reference proteome</keyword>
<protein>
    <submittedName>
        <fullName evidence="2">Uncharacterized protein</fullName>
    </submittedName>
</protein>
<evidence type="ECO:0000313" key="3">
    <source>
        <dbReference type="Proteomes" id="UP001176941"/>
    </source>
</evidence>
<organism evidence="2 3">
    <name type="scientific">Rangifer tarandus platyrhynchus</name>
    <name type="common">Svalbard reindeer</name>
    <dbReference type="NCBI Taxonomy" id="3082113"/>
    <lineage>
        <taxon>Eukaryota</taxon>
        <taxon>Metazoa</taxon>
        <taxon>Chordata</taxon>
        <taxon>Craniata</taxon>
        <taxon>Vertebrata</taxon>
        <taxon>Euteleostomi</taxon>
        <taxon>Mammalia</taxon>
        <taxon>Eutheria</taxon>
        <taxon>Laurasiatheria</taxon>
        <taxon>Artiodactyla</taxon>
        <taxon>Ruminantia</taxon>
        <taxon>Pecora</taxon>
        <taxon>Cervidae</taxon>
        <taxon>Odocoileinae</taxon>
        <taxon>Rangifer</taxon>
    </lineage>
</organism>
<gene>
    <name evidence="2" type="ORF">MRATA1EN1_LOCUS31192</name>
</gene>
<sequence length="81" mass="8660">MLARRHSARSLRDALVCAQPTRRLSSRSSHGDEKASRLPGAPQEEERAAAVSSQHMQIAASARVVLACPRGSGNRLRLTGG</sequence>
<name>A0ABN8XL16_RANTA</name>
<evidence type="ECO:0000256" key="1">
    <source>
        <dbReference type="SAM" id="MobiDB-lite"/>
    </source>
</evidence>
<proteinExistence type="predicted"/>
<comment type="caution">
    <text evidence="2">The sequence shown here is derived from an EMBL/GenBank/DDBJ whole genome shotgun (WGS) entry which is preliminary data.</text>
</comment>
<reference evidence="2" key="1">
    <citation type="submission" date="2023-04" db="EMBL/GenBank/DDBJ databases">
        <authorList>
            <consortium name="ELIXIR-Norway"/>
        </authorList>
    </citation>
    <scope>NUCLEOTIDE SEQUENCE [LARGE SCALE GENOMIC DNA]</scope>
</reference>
<feature type="region of interest" description="Disordered" evidence="1">
    <location>
        <begin position="19"/>
        <end position="47"/>
    </location>
</feature>
<evidence type="ECO:0000313" key="2">
    <source>
        <dbReference type="EMBL" id="CAI9149574.1"/>
    </source>
</evidence>
<accession>A0ABN8XL16</accession>